<dbReference type="EMBL" id="JASMWN010000002">
    <property type="protein sequence ID" value="MDU9002890.1"/>
    <property type="molecule type" value="Genomic_DNA"/>
</dbReference>
<comment type="caution">
    <text evidence="3">The sequence shown here is derived from an EMBL/GenBank/DDBJ whole genome shotgun (WGS) entry which is preliminary data.</text>
</comment>
<accession>A0ABU3VA34</accession>
<dbReference type="Proteomes" id="UP001255416">
    <property type="component" value="Unassembled WGS sequence"/>
</dbReference>
<keyword evidence="1" id="KW-0812">Transmembrane</keyword>
<feature type="chain" id="PRO_5045843644" description="DoxX family protein" evidence="2">
    <location>
        <begin position="21"/>
        <end position="135"/>
    </location>
</feature>
<feature type="transmembrane region" description="Helical" evidence="1">
    <location>
        <begin position="69"/>
        <end position="89"/>
    </location>
</feature>
<sequence>MGPLRRAVIVLLATATPALAEVCDKERPGWTPADGPATGLDEVVFHATSLPGLGILGALTLALLVGGRLYWTLSALFSGVIALALWTTHSAPDDITLAAIAEGCVGPKSLSIGFLAAIFVVALLGLTRNSSRRTD</sequence>
<keyword evidence="1" id="KW-1133">Transmembrane helix</keyword>
<protein>
    <recommendedName>
        <fullName evidence="5">DoxX family protein</fullName>
    </recommendedName>
</protein>
<gene>
    <name evidence="3" type="ORF">QO231_03355</name>
</gene>
<keyword evidence="2" id="KW-0732">Signal</keyword>
<keyword evidence="1" id="KW-0472">Membrane</keyword>
<evidence type="ECO:0000313" key="4">
    <source>
        <dbReference type="Proteomes" id="UP001255416"/>
    </source>
</evidence>
<feature type="transmembrane region" description="Helical" evidence="1">
    <location>
        <begin position="109"/>
        <end position="127"/>
    </location>
</feature>
<feature type="transmembrane region" description="Helical" evidence="1">
    <location>
        <begin position="44"/>
        <end position="64"/>
    </location>
</feature>
<dbReference type="RefSeq" id="WP_316773345.1">
    <property type="nucleotide sequence ID" value="NZ_JASMWN010000002.1"/>
</dbReference>
<organism evidence="3 4">
    <name type="scientific">Sedimentitalea todarodis</name>
    <dbReference type="NCBI Taxonomy" id="1631240"/>
    <lineage>
        <taxon>Bacteria</taxon>
        <taxon>Pseudomonadati</taxon>
        <taxon>Pseudomonadota</taxon>
        <taxon>Alphaproteobacteria</taxon>
        <taxon>Rhodobacterales</taxon>
        <taxon>Paracoccaceae</taxon>
        <taxon>Sedimentitalea</taxon>
    </lineage>
</organism>
<feature type="signal peptide" evidence="2">
    <location>
        <begin position="1"/>
        <end position="20"/>
    </location>
</feature>
<evidence type="ECO:0008006" key="5">
    <source>
        <dbReference type="Google" id="ProtNLM"/>
    </source>
</evidence>
<proteinExistence type="predicted"/>
<name>A0ABU3VA34_9RHOB</name>
<evidence type="ECO:0000256" key="2">
    <source>
        <dbReference type="SAM" id="SignalP"/>
    </source>
</evidence>
<evidence type="ECO:0000313" key="3">
    <source>
        <dbReference type="EMBL" id="MDU9002890.1"/>
    </source>
</evidence>
<evidence type="ECO:0000256" key="1">
    <source>
        <dbReference type="SAM" id="Phobius"/>
    </source>
</evidence>
<reference evidence="4" key="1">
    <citation type="submission" date="2023-05" db="EMBL/GenBank/DDBJ databases">
        <title>Sedimentitalea sp. nov. JM2-8.</title>
        <authorList>
            <person name="Huang J."/>
        </authorList>
    </citation>
    <scope>NUCLEOTIDE SEQUENCE [LARGE SCALE GENOMIC DNA]</scope>
    <source>
        <strain evidence="4">KHS03</strain>
    </source>
</reference>
<keyword evidence="4" id="KW-1185">Reference proteome</keyword>